<dbReference type="Gene3D" id="2.60.40.10">
    <property type="entry name" value="Immunoglobulins"/>
    <property type="match status" value="1"/>
</dbReference>
<dbReference type="RefSeq" id="WP_284352473.1">
    <property type="nucleotide sequence ID" value="NZ_BRXS01000007.1"/>
</dbReference>
<evidence type="ECO:0000256" key="1">
    <source>
        <dbReference type="SAM" id="SignalP"/>
    </source>
</evidence>
<comment type="caution">
    <text evidence="3">The sequence shown here is derived from an EMBL/GenBank/DDBJ whole genome shotgun (WGS) entry which is preliminary data.</text>
</comment>
<organism evidence="3 4">
    <name type="scientific">Roseisolibacter agri</name>
    <dbReference type="NCBI Taxonomy" id="2014610"/>
    <lineage>
        <taxon>Bacteria</taxon>
        <taxon>Pseudomonadati</taxon>
        <taxon>Gemmatimonadota</taxon>
        <taxon>Gemmatimonadia</taxon>
        <taxon>Gemmatimonadales</taxon>
        <taxon>Gemmatimonadaceae</taxon>
        <taxon>Roseisolibacter</taxon>
    </lineage>
</organism>
<dbReference type="Proteomes" id="UP001161325">
    <property type="component" value="Unassembled WGS sequence"/>
</dbReference>
<dbReference type="AlphaFoldDB" id="A0AA37V4K0"/>
<feature type="chain" id="PRO_5041354951" description="Fibronectin type-III domain-containing protein" evidence="1">
    <location>
        <begin position="25"/>
        <end position="573"/>
    </location>
</feature>
<evidence type="ECO:0000259" key="2">
    <source>
        <dbReference type="PROSITE" id="PS50853"/>
    </source>
</evidence>
<dbReference type="InterPro" id="IPR003961">
    <property type="entry name" value="FN3_dom"/>
</dbReference>
<sequence>MRITAFVRLATAATLLTLSATACSDEDETIPVEPAPTLVAPTGVTTTTTSTAVTVSWQSVTGATGYVVQRAAGTSGGTFVQVGDVVTGTTLTDNAVSAATDYRYRVGAVRSGTSGPFSGEVVARTTASPVQGPRVRRITGNITASQTWSTDSTYVLSGFIKVQNGATLTIQPGVTVVGDTTVPGSSLWILRGARINAVGTAAQPIVFTSQRAAGSRSPGDWGGLVIVGNGIINRSGTTITTEGGTAGVAENYAGGTDNNDNSGTLRYVRIEFAGFDVSNGAGQELNSLSMYAVGRGTTLEYVQTLSGLDDSFEWWGGAVDGRYLVSYESGDDHFDWTEGYVGRNQFMIALQTQRLVPRTGAGVFSSDPRGFEGDGCDPGTSGCVVTATGTSTPYSMPVFANFTMVGTGPLGGFPADGNGATLRRGTGGTFRNGLLARWRGIGLNIRDAWTDSMRVKDSLSIRGLVLAENGFNFDTTGAGNNGLGTPDKFAGSNVRTATAAAALLTSINPTSLDWRPIAGAANPLTSGAETTPAARVAGYFTAGGGWANTSYIGAVEPGAASPWYAGWTRYAIN</sequence>
<gene>
    <name evidence="3" type="ORF">rosag_45600</name>
</gene>
<name>A0AA37V4K0_9BACT</name>
<feature type="signal peptide" evidence="1">
    <location>
        <begin position="1"/>
        <end position="24"/>
    </location>
</feature>
<protein>
    <recommendedName>
        <fullName evidence="2">Fibronectin type-III domain-containing protein</fullName>
    </recommendedName>
</protein>
<proteinExistence type="predicted"/>
<reference evidence="3" key="1">
    <citation type="submission" date="2022-08" db="EMBL/GenBank/DDBJ databases">
        <title>Draft genome sequencing of Roseisolibacter agri AW1220.</title>
        <authorList>
            <person name="Tobiishi Y."/>
            <person name="Tonouchi A."/>
        </authorList>
    </citation>
    <scope>NUCLEOTIDE SEQUENCE</scope>
    <source>
        <strain evidence="3">AW1220</strain>
    </source>
</reference>
<dbReference type="PROSITE" id="PS50853">
    <property type="entry name" value="FN3"/>
    <property type="match status" value="1"/>
</dbReference>
<accession>A0AA37V4K0</accession>
<dbReference type="EMBL" id="BRXS01000007">
    <property type="protein sequence ID" value="GLC28047.1"/>
    <property type="molecule type" value="Genomic_DNA"/>
</dbReference>
<keyword evidence="1" id="KW-0732">Signal</keyword>
<evidence type="ECO:0000313" key="3">
    <source>
        <dbReference type="EMBL" id="GLC28047.1"/>
    </source>
</evidence>
<dbReference type="PROSITE" id="PS51257">
    <property type="entry name" value="PROKAR_LIPOPROTEIN"/>
    <property type="match status" value="1"/>
</dbReference>
<keyword evidence="4" id="KW-1185">Reference proteome</keyword>
<feature type="domain" description="Fibronectin type-III" evidence="2">
    <location>
        <begin position="35"/>
        <end position="129"/>
    </location>
</feature>
<dbReference type="PANTHER" id="PTHR41339">
    <property type="entry name" value="LIPL48"/>
    <property type="match status" value="1"/>
</dbReference>
<dbReference type="SUPFAM" id="SSF49265">
    <property type="entry name" value="Fibronectin type III"/>
    <property type="match status" value="1"/>
</dbReference>
<dbReference type="PANTHER" id="PTHR41339:SF1">
    <property type="entry name" value="SECRETED PROTEIN"/>
    <property type="match status" value="1"/>
</dbReference>
<evidence type="ECO:0000313" key="4">
    <source>
        <dbReference type="Proteomes" id="UP001161325"/>
    </source>
</evidence>
<dbReference type="InterPro" id="IPR036116">
    <property type="entry name" value="FN3_sf"/>
</dbReference>
<dbReference type="InterPro" id="IPR013783">
    <property type="entry name" value="Ig-like_fold"/>
</dbReference>